<keyword evidence="2" id="KW-1185">Reference proteome</keyword>
<dbReference type="Proteomes" id="UP001171945">
    <property type="component" value="Unassembled WGS sequence"/>
</dbReference>
<dbReference type="PANTHER" id="PTHR40455:SF1">
    <property type="entry name" value="ANTITOXIN HIGA"/>
    <property type="match status" value="1"/>
</dbReference>
<organism evidence="1 2">
    <name type="scientific">Candidatus Marithioploca araucensis</name>
    <dbReference type="NCBI Taxonomy" id="70273"/>
    <lineage>
        <taxon>Bacteria</taxon>
        <taxon>Pseudomonadati</taxon>
        <taxon>Pseudomonadota</taxon>
        <taxon>Gammaproteobacteria</taxon>
        <taxon>Thiotrichales</taxon>
        <taxon>Thiotrichaceae</taxon>
        <taxon>Candidatus Marithioploca</taxon>
    </lineage>
</organism>
<gene>
    <name evidence="1" type="ORF">QUF54_08710</name>
</gene>
<dbReference type="InterPro" id="IPR039060">
    <property type="entry name" value="Antitox_HigA"/>
</dbReference>
<protein>
    <recommendedName>
        <fullName evidence="3">Transcriptional regulator</fullName>
    </recommendedName>
</protein>
<evidence type="ECO:0008006" key="3">
    <source>
        <dbReference type="Google" id="ProtNLM"/>
    </source>
</evidence>
<comment type="caution">
    <text evidence="1">The sequence shown here is derived from an EMBL/GenBank/DDBJ whole genome shotgun (WGS) entry which is preliminary data.</text>
</comment>
<accession>A0ABT7VV11</accession>
<dbReference type="EMBL" id="JAUCGM010000626">
    <property type="protein sequence ID" value="MDM8563419.1"/>
    <property type="molecule type" value="Genomic_DNA"/>
</dbReference>
<dbReference type="PANTHER" id="PTHR40455">
    <property type="entry name" value="ANTITOXIN HIGA"/>
    <property type="match status" value="1"/>
</dbReference>
<feature type="non-terminal residue" evidence="1">
    <location>
        <position position="1"/>
    </location>
</feature>
<evidence type="ECO:0000313" key="1">
    <source>
        <dbReference type="EMBL" id="MDM8563419.1"/>
    </source>
</evidence>
<reference evidence="1" key="1">
    <citation type="submission" date="2023-06" db="EMBL/GenBank/DDBJ databases">
        <title>Uncultivated large filamentous bacteria from sulfidic sediments reveal new species and different genomic features in energy metabolism and defense.</title>
        <authorList>
            <person name="Fonseca A."/>
        </authorList>
    </citation>
    <scope>NUCLEOTIDE SEQUENCE</scope>
    <source>
        <strain evidence="1">HSG4</strain>
    </source>
</reference>
<name>A0ABT7VV11_9GAMM</name>
<evidence type="ECO:0000313" key="2">
    <source>
        <dbReference type="Proteomes" id="UP001171945"/>
    </source>
</evidence>
<proteinExistence type="predicted"/>
<sequence length="91" mass="10445">DYEEALEFIEYLFDLAEDSEKDPLNDLITLISMSIEEYESNQEELVKFEQEAQAMEPNISMLRTLMNRLPNGGCSPKHFIPSFLANVAKQA</sequence>